<keyword evidence="3 10" id="KW-0813">Transport</keyword>
<keyword evidence="12" id="KW-1185">Reference proteome</keyword>
<keyword evidence="8 10" id="KW-0472">Membrane</keyword>
<protein>
    <recommendedName>
        <fullName evidence="10">Large-conductance mechanosensitive channel</fullName>
    </recommendedName>
</protein>
<evidence type="ECO:0000256" key="5">
    <source>
        <dbReference type="ARBA" id="ARBA00022692"/>
    </source>
</evidence>
<dbReference type="PANTHER" id="PTHR30266:SF2">
    <property type="entry name" value="LARGE-CONDUCTANCE MECHANOSENSITIVE CHANNEL"/>
    <property type="match status" value="1"/>
</dbReference>
<name>A0A4Q7PK64_9FIRM</name>
<keyword evidence="5 10" id="KW-0812">Transmembrane</keyword>
<gene>
    <name evidence="10" type="primary">mscL</name>
    <name evidence="11" type="ORF">EV209_1982</name>
</gene>
<dbReference type="PRINTS" id="PR01264">
    <property type="entry name" value="MECHCHANNEL"/>
</dbReference>
<dbReference type="NCBIfam" id="NF010557">
    <property type="entry name" value="PRK13952.1"/>
    <property type="match status" value="1"/>
</dbReference>
<evidence type="ECO:0000256" key="4">
    <source>
        <dbReference type="ARBA" id="ARBA00022475"/>
    </source>
</evidence>
<dbReference type="OrthoDB" id="9810350at2"/>
<comment type="function">
    <text evidence="10">Channel that opens in response to stretch forces in the membrane lipid bilayer. May participate in the regulation of osmotic pressure changes within the cell.</text>
</comment>
<comment type="subcellular location">
    <subcellularLocation>
        <location evidence="1 10">Cell membrane</location>
        <topology evidence="1 10">Multi-pass membrane protein</topology>
    </subcellularLocation>
</comment>
<dbReference type="EMBL" id="SGXF01000003">
    <property type="protein sequence ID" value="RZT00658.1"/>
    <property type="molecule type" value="Genomic_DNA"/>
</dbReference>
<dbReference type="InterPro" id="IPR001185">
    <property type="entry name" value="MS_channel"/>
</dbReference>
<keyword evidence="7 10" id="KW-0406">Ion transport</keyword>
<evidence type="ECO:0000256" key="8">
    <source>
        <dbReference type="ARBA" id="ARBA00023136"/>
    </source>
</evidence>
<dbReference type="GO" id="GO:0008381">
    <property type="term" value="F:mechanosensitive monoatomic ion channel activity"/>
    <property type="evidence" value="ECO:0007669"/>
    <property type="project" value="UniProtKB-UniRule"/>
</dbReference>
<evidence type="ECO:0000256" key="6">
    <source>
        <dbReference type="ARBA" id="ARBA00022989"/>
    </source>
</evidence>
<reference evidence="11 12" key="1">
    <citation type="submission" date="2019-02" db="EMBL/GenBank/DDBJ databases">
        <title>Genomic Encyclopedia of Type Strains, Phase IV (KMG-IV): sequencing the most valuable type-strain genomes for metagenomic binning, comparative biology and taxonomic classification.</title>
        <authorList>
            <person name="Goeker M."/>
        </authorList>
    </citation>
    <scope>NUCLEOTIDE SEQUENCE [LARGE SCALE GENOMIC DNA]</scope>
    <source>
        <strain evidence="11 12">DSM 29486</strain>
    </source>
</reference>
<comment type="caution">
    <text evidence="11">The sequence shown here is derived from an EMBL/GenBank/DDBJ whole genome shotgun (WGS) entry which is preliminary data.</text>
</comment>
<evidence type="ECO:0000313" key="11">
    <source>
        <dbReference type="EMBL" id="RZT00658.1"/>
    </source>
</evidence>
<comment type="subunit">
    <text evidence="10">Homopentamer.</text>
</comment>
<evidence type="ECO:0000313" key="12">
    <source>
        <dbReference type="Proteomes" id="UP000292927"/>
    </source>
</evidence>
<dbReference type="Gene3D" id="1.10.1200.120">
    <property type="entry name" value="Large-conductance mechanosensitive channel, MscL, domain 1"/>
    <property type="match status" value="1"/>
</dbReference>
<dbReference type="Proteomes" id="UP000292927">
    <property type="component" value="Unassembled WGS sequence"/>
</dbReference>
<feature type="transmembrane region" description="Helical" evidence="10">
    <location>
        <begin position="80"/>
        <end position="101"/>
    </location>
</feature>
<dbReference type="RefSeq" id="WP_130435258.1">
    <property type="nucleotide sequence ID" value="NZ_SGXF01000003.1"/>
</dbReference>
<evidence type="ECO:0000256" key="2">
    <source>
        <dbReference type="ARBA" id="ARBA00007254"/>
    </source>
</evidence>
<keyword evidence="4 10" id="KW-1003">Cell membrane</keyword>
<dbReference type="InterPro" id="IPR019823">
    <property type="entry name" value="Mechanosensitive_channel_CS"/>
</dbReference>
<dbReference type="GO" id="GO:0005886">
    <property type="term" value="C:plasma membrane"/>
    <property type="evidence" value="ECO:0007669"/>
    <property type="project" value="UniProtKB-SubCell"/>
</dbReference>
<keyword evidence="9 10" id="KW-0407">Ion channel</keyword>
<organism evidence="11 12">
    <name type="scientific">Cuneatibacter caecimuris</name>
    <dbReference type="NCBI Taxonomy" id="1796618"/>
    <lineage>
        <taxon>Bacteria</taxon>
        <taxon>Bacillati</taxon>
        <taxon>Bacillota</taxon>
        <taxon>Clostridia</taxon>
        <taxon>Lachnospirales</taxon>
        <taxon>Lachnospiraceae</taxon>
        <taxon>Cuneatibacter</taxon>
    </lineage>
</organism>
<keyword evidence="6 10" id="KW-1133">Transmembrane helix</keyword>
<evidence type="ECO:0000256" key="3">
    <source>
        <dbReference type="ARBA" id="ARBA00022448"/>
    </source>
</evidence>
<evidence type="ECO:0000256" key="9">
    <source>
        <dbReference type="ARBA" id="ARBA00023303"/>
    </source>
</evidence>
<evidence type="ECO:0000256" key="10">
    <source>
        <dbReference type="HAMAP-Rule" id="MF_00115"/>
    </source>
</evidence>
<sequence length="143" mass="15286">MLKEFKKFIMRGNVIDMAVGVIVGGAFNSLVQTLINDVVMPLLGLLTGKIDFSNLFLALDGNHYESLAAAEAAGAAVVKYGSFIGGLIQFLIMAFVVFLVVKGINKLHHEEPAAPATKACPHCQSQISIKATKCPFCTSDLTE</sequence>
<evidence type="ECO:0000256" key="1">
    <source>
        <dbReference type="ARBA" id="ARBA00004651"/>
    </source>
</evidence>
<accession>A0A4Q7PK64</accession>
<evidence type="ECO:0000256" key="7">
    <source>
        <dbReference type="ARBA" id="ARBA00023065"/>
    </source>
</evidence>
<dbReference type="PROSITE" id="PS01327">
    <property type="entry name" value="MSCL"/>
    <property type="match status" value="1"/>
</dbReference>
<feature type="transmembrane region" description="Helical" evidence="10">
    <location>
        <begin position="12"/>
        <end position="35"/>
    </location>
</feature>
<dbReference type="InterPro" id="IPR036019">
    <property type="entry name" value="MscL_channel"/>
</dbReference>
<dbReference type="SUPFAM" id="SSF81330">
    <property type="entry name" value="Gated mechanosensitive channel"/>
    <property type="match status" value="1"/>
</dbReference>
<comment type="similarity">
    <text evidence="2 10">Belongs to the MscL family.</text>
</comment>
<dbReference type="HAMAP" id="MF_00115">
    <property type="entry name" value="MscL"/>
    <property type="match status" value="1"/>
</dbReference>
<dbReference type="NCBIfam" id="TIGR00220">
    <property type="entry name" value="mscL"/>
    <property type="match status" value="1"/>
</dbReference>
<dbReference type="PANTHER" id="PTHR30266">
    <property type="entry name" value="MECHANOSENSITIVE CHANNEL MSCL"/>
    <property type="match status" value="1"/>
</dbReference>
<dbReference type="Pfam" id="PF01741">
    <property type="entry name" value="MscL"/>
    <property type="match status" value="1"/>
</dbReference>
<proteinExistence type="inferred from homology"/>
<dbReference type="AlphaFoldDB" id="A0A4Q7PK64"/>
<dbReference type="InterPro" id="IPR037673">
    <property type="entry name" value="MSC/AndL"/>
</dbReference>